<evidence type="ECO:0000259" key="7">
    <source>
        <dbReference type="PROSITE" id="PS50928"/>
    </source>
</evidence>
<evidence type="ECO:0000256" key="4">
    <source>
        <dbReference type="ARBA" id="ARBA00022989"/>
    </source>
</evidence>
<keyword evidence="2 6" id="KW-0813">Transport</keyword>
<dbReference type="Proteomes" id="UP001429580">
    <property type="component" value="Unassembled WGS sequence"/>
</dbReference>
<dbReference type="CDD" id="cd06261">
    <property type="entry name" value="TM_PBP2"/>
    <property type="match status" value="1"/>
</dbReference>
<comment type="similarity">
    <text evidence="6">Belongs to the binding-protein-dependent transport system permease family.</text>
</comment>
<dbReference type="InterPro" id="IPR035906">
    <property type="entry name" value="MetI-like_sf"/>
</dbReference>
<keyword evidence="9" id="KW-1185">Reference proteome</keyword>
<keyword evidence="4 6" id="KW-1133">Transmembrane helix</keyword>
<dbReference type="SUPFAM" id="SSF161098">
    <property type="entry name" value="MetI-like"/>
    <property type="match status" value="1"/>
</dbReference>
<name>A0ABX0V4Y8_9HYPH</name>
<accession>A0ABX0V4Y8</accession>
<evidence type="ECO:0000313" key="8">
    <source>
        <dbReference type="EMBL" id="NIJ60288.1"/>
    </source>
</evidence>
<reference evidence="8 9" key="1">
    <citation type="submission" date="2020-03" db="EMBL/GenBank/DDBJ databases">
        <title>Genomic Encyclopedia of Type Strains, Phase IV (KMG-IV): sequencing the most valuable type-strain genomes for metagenomic binning, comparative biology and taxonomic classification.</title>
        <authorList>
            <person name="Goeker M."/>
        </authorList>
    </citation>
    <scope>NUCLEOTIDE SEQUENCE [LARGE SCALE GENOMIC DNA]</scope>
    <source>
        <strain evidence="8 9">DSM 103870</strain>
    </source>
</reference>
<dbReference type="InterPro" id="IPR005769">
    <property type="entry name" value="PhnE/PtxC"/>
</dbReference>
<evidence type="ECO:0000313" key="9">
    <source>
        <dbReference type="Proteomes" id="UP001429580"/>
    </source>
</evidence>
<dbReference type="PROSITE" id="PS50928">
    <property type="entry name" value="ABC_TM1"/>
    <property type="match status" value="1"/>
</dbReference>
<dbReference type="Pfam" id="PF00528">
    <property type="entry name" value="BPD_transp_1"/>
    <property type="match status" value="1"/>
</dbReference>
<evidence type="ECO:0000256" key="1">
    <source>
        <dbReference type="ARBA" id="ARBA00004651"/>
    </source>
</evidence>
<dbReference type="InterPro" id="IPR000515">
    <property type="entry name" value="MetI-like"/>
</dbReference>
<feature type="transmembrane region" description="Helical" evidence="6">
    <location>
        <begin position="33"/>
        <end position="55"/>
    </location>
</feature>
<proteinExistence type="inferred from homology"/>
<organism evidence="8 9">
    <name type="scientific">Pseudochelatococcus lubricantis</name>
    <dbReference type="NCBI Taxonomy" id="1538102"/>
    <lineage>
        <taxon>Bacteria</taxon>
        <taxon>Pseudomonadati</taxon>
        <taxon>Pseudomonadota</taxon>
        <taxon>Alphaproteobacteria</taxon>
        <taxon>Hyphomicrobiales</taxon>
        <taxon>Chelatococcaceae</taxon>
        <taxon>Pseudochelatococcus</taxon>
    </lineage>
</organism>
<sequence length="288" mass="31411">MRPIRLDAVTPEEIRAARLENPKAFGLTPSERTLAGCIFAAVLAVVVWLHIAYGLTPARLLSPDPRAILLLANFFDWSNFANFAHADIFRSLGETIAMAFIGTSLAALVALPLAFLAARNVIPAFIVRFFTKRLFDVARGIDQVIWALIFISAVGLGPLAGILAIFISDTGTFGKLFAEAIENTEKGPVEGLESVGASPVTVQRYALLPQVLPVYVSQALYFFESNTRSATVLGLVGAGGIGFELISRWQVMRFDEVAYIIVLILITVGLLDQISRMVRERLIGRPHQ</sequence>
<evidence type="ECO:0000256" key="6">
    <source>
        <dbReference type="RuleBase" id="RU363032"/>
    </source>
</evidence>
<dbReference type="Gene3D" id="1.10.3720.10">
    <property type="entry name" value="MetI-like"/>
    <property type="match status" value="1"/>
</dbReference>
<dbReference type="EMBL" id="JAASQI010000020">
    <property type="protein sequence ID" value="NIJ60288.1"/>
    <property type="molecule type" value="Genomic_DNA"/>
</dbReference>
<dbReference type="PANTHER" id="PTHR30043:SF9">
    <property type="entry name" value="PHOSPHONATES TRANSPORT SYSTEM PERMEASE PROTEIN"/>
    <property type="match status" value="1"/>
</dbReference>
<keyword evidence="5 6" id="KW-0472">Membrane</keyword>
<dbReference type="RefSeq" id="WP_166956552.1">
    <property type="nucleotide sequence ID" value="NZ_JAASQI010000020.1"/>
</dbReference>
<dbReference type="PANTHER" id="PTHR30043">
    <property type="entry name" value="PHOSPHONATES TRANSPORT SYSTEM PERMEASE PROTEIN"/>
    <property type="match status" value="1"/>
</dbReference>
<comment type="subcellular location">
    <subcellularLocation>
        <location evidence="1 6">Cell membrane</location>
        <topology evidence="1 6">Multi-pass membrane protein</topology>
    </subcellularLocation>
</comment>
<feature type="transmembrane region" description="Helical" evidence="6">
    <location>
        <begin position="257"/>
        <end position="275"/>
    </location>
</feature>
<gene>
    <name evidence="8" type="ORF">FHS82_004158</name>
</gene>
<comment type="caution">
    <text evidence="8">The sequence shown here is derived from an EMBL/GenBank/DDBJ whole genome shotgun (WGS) entry which is preliminary data.</text>
</comment>
<protein>
    <submittedName>
        <fullName evidence="8">Phosphonate transport system permease protein</fullName>
    </submittedName>
</protein>
<feature type="transmembrane region" description="Helical" evidence="6">
    <location>
        <begin position="143"/>
        <end position="167"/>
    </location>
</feature>
<evidence type="ECO:0000256" key="3">
    <source>
        <dbReference type="ARBA" id="ARBA00022692"/>
    </source>
</evidence>
<evidence type="ECO:0000256" key="5">
    <source>
        <dbReference type="ARBA" id="ARBA00023136"/>
    </source>
</evidence>
<feature type="transmembrane region" description="Helical" evidence="6">
    <location>
        <begin position="96"/>
        <end position="122"/>
    </location>
</feature>
<evidence type="ECO:0000256" key="2">
    <source>
        <dbReference type="ARBA" id="ARBA00022448"/>
    </source>
</evidence>
<feature type="domain" description="ABC transmembrane type-1" evidence="7">
    <location>
        <begin position="92"/>
        <end position="275"/>
    </location>
</feature>
<keyword evidence="3 6" id="KW-0812">Transmembrane</keyword>
<dbReference type="NCBIfam" id="TIGR01097">
    <property type="entry name" value="PhnE"/>
    <property type="match status" value="1"/>
</dbReference>